<reference evidence="2 3" key="1">
    <citation type="journal article" date="2011" name="Genome Res.">
        <title>Phylogeny-wide analysis of social amoeba genomes highlights ancient origins for complex intercellular communication.</title>
        <authorList>
            <person name="Heidel A.J."/>
            <person name="Lawal H.M."/>
            <person name="Felder M."/>
            <person name="Schilde C."/>
            <person name="Helps N.R."/>
            <person name="Tunggal B."/>
            <person name="Rivero F."/>
            <person name="John U."/>
            <person name="Schleicher M."/>
            <person name="Eichinger L."/>
            <person name="Platzer M."/>
            <person name="Noegel A.A."/>
            <person name="Schaap P."/>
            <person name="Gloeckner G."/>
        </authorList>
    </citation>
    <scope>NUCLEOTIDE SEQUENCE [LARGE SCALE GENOMIC DNA]</scope>
    <source>
        <strain evidence="3">ATCC 26659 / Pp 5 / PN500</strain>
    </source>
</reference>
<evidence type="ECO:0000313" key="2">
    <source>
        <dbReference type="EMBL" id="EFA74805.1"/>
    </source>
</evidence>
<dbReference type="GeneID" id="31367306"/>
<accession>D3BUL7</accession>
<organism evidence="2 3">
    <name type="scientific">Heterostelium pallidum (strain ATCC 26659 / Pp 5 / PN500)</name>
    <name type="common">Cellular slime mold</name>
    <name type="synonym">Polysphondylium pallidum</name>
    <dbReference type="NCBI Taxonomy" id="670386"/>
    <lineage>
        <taxon>Eukaryota</taxon>
        <taxon>Amoebozoa</taxon>
        <taxon>Evosea</taxon>
        <taxon>Eumycetozoa</taxon>
        <taxon>Dictyostelia</taxon>
        <taxon>Acytosteliales</taxon>
        <taxon>Acytosteliaceae</taxon>
        <taxon>Heterostelium</taxon>
    </lineage>
</organism>
<protein>
    <submittedName>
        <fullName evidence="2">Uncharacterized protein</fullName>
    </submittedName>
</protein>
<proteinExistence type="predicted"/>
<dbReference type="Proteomes" id="UP000001396">
    <property type="component" value="Unassembled WGS sequence"/>
</dbReference>
<evidence type="ECO:0000256" key="1">
    <source>
        <dbReference type="SAM" id="MobiDB-lite"/>
    </source>
</evidence>
<feature type="region of interest" description="Disordered" evidence="1">
    <location>
        <begin position="11"/>
        <end position="43"/>
    </location>
</feature>
<gene>
    <name evidence="2" type="ORF">PPL_11838</name>
</gene>
<keyword evidence="3" id="KW-1185">Reference proteome</keyword>
<dbReference type="InParanoid" id="D3BUL7"/>
<dbReference type="RefSeq" id="XP_020426939.1">
    <property type="nucleotide sequence ID" value="XM_020582585.1"/>
</dbReference>
<evidence type="ECO:0000313" key="3">
    <source>
        <dbReference type="Proteomes" id="UP000001396"/>
    </source>
</evidence>
<dbReference type="AlphaFoldDB" id="D3BUL7"/>
<sequence>MDYSDSFNLEYGGGTGRSGNNENSDDSNGIPVDMDFSGGGGGNTSTNNGVVVVSSSTTSTATAVAAATVVMEDEYIYETEFDDDDEDLFDFEIERDDHINSCPHIGCKTKALFEEMQQHMLENHQECVARAANTNNNNNNNNISQCIGCRLTRDHQMREKIYSERNYTPDPNSHFYTDYNSEEEQSS</sequence>
<feature type="compositionally biased region" description="Low complexity" evidence="1">
    <location>
        <begin position="18"/>
        <end position="29"/>
    </location>
</feature>
<feature type="compositionally biased region" description="Polar residues" evidence="1">
    <location>
        <begin position="165"/>
        <end position="179"/>
    </location>
</feature>
<dbReference type="EMBL" id="ADBJ01000060">
    <property type="protein sequence ID" value="EFA74805.1"/>
    <property type="molecule type" value="Genomic_DNA"/>
</dbReference>
<feature type="region of interest" description="Disordered" evidence="1">
    <location>
        <begin position="162"/>
        <end position="187"/>
    </location>
</feature>
<name>D3BUL7_HETP5</name>
<comment type="caution">
    <text evidence="2">The sequence shown here is derived from an EMBL/GenBank/DDBJ whole genome shotgun (WGS) entry which is preliminary data.</text>
</comment>